<accession>A0A7J6AWD0</accession>
<dbReference type="Pfam" id="PF00643">
    <property type="entry name" value="zf-B_box"/>
    <property type="match status" value="1"/>
</dbReference>
<dbReference type="InterPro" id="IPR058030">
    <property type="entry name" value="TRIM8/14/16/25/29/45/65_CC"/>
</dbReference>
<dbReference type="PANTHER" id="PTHR25465">
    <property type="entry name" value="B-BOX DOMAIN CONTAINING"/>
    <property type="match status" value="1"/>
</dbReference>
<dbReference type="PROSITE" id="PS00518">
    <property type="entry name" value="ZF_RING_1"/>
    <property type="match status" value="1"/>
</dbReference>
<dbReference type="Pfam" id="PF00622">
    <property type="entry name" value="SPRY"/>
    <property type="match status" value="1"/>
</dbReference>
<evidence type="ECO:0000256" key="6">
    <source>
        <dbReference type="PROSITE-ProRule" id="PRU00024"/>
    </source>
</evidence>
<keyword evidence="3 6" id="KW-0863">Zinc-finger</keyword>
<dbReference type="InterPro" id="IPR051051">
    <property type="entry name" value="E3_ubiq-ligase_TRIM/RNF"/>
</dbReference>
<keyword evidence="4" id="KW-0862">Zinc</keyword>
<evidence type="ECO:0000313" key="11">
    <source>
        <dbReference type="EMBL" id="KAF4086459.1"/>
    </source>
</evidence>
<protein>
    <recommendedName>
        <fullName evidence="13">Tripartite motif-containing protein 16-like</fullName>
    </recommendedName>
</protein>
<dbReference type="Gene3D" id="3.30.40.10">
    <property type="entry name" value="Zinc/RING finger domain, C3HC4 (zinc finger)"/>
    <property type="match status" value="1"/>
</dbReference>
<dbReference type="InterPro" id="IPR013320">
    <property type="entry name" value="ConA-like_dom_sf"/>
</dbReference>
<dbReference type="InterPro" id="IPR001841">
    <property type="entry name" value="Znf_RING"/>
</dbReference>
<evidence type="ECO:0000313" key="12">
    <source>
        <dbReference type="Proteomes" id="UP000593565"/>
    </source>
</evidence>
<reference evidence="11 12" key="1">
    <citation type="submission" date="2020-02" db="EMBL/GenBank/DDBJ databases">
        <title>A chromosome-scale genome assembly of the black bullhead catfish (Ameiurus melas).</title>
        <authorList>
            <person name="Wen M."/>
            <person name="Zham M."/>
            <person name="Cabau C."/>
            <person name="Klopp C."/>
            <person name="Donnadieu C."/>
            <person name="Roques C."/>
            <person name="Bouchez O."/>
            <person name="Lampietro C."/>
            <person name="Jouanno E."/>
            <person name="Herpin A."/>
            <person name="Louis A."/>
            <person name="Berthelot C."/>
            <person name="Parey E."/>
            <person name="Roest-Crollius H."/>
            <person name="Braasch I."/>
            <person name="Postlethwait J."/>
            <person name="Robinson-Rechavi M."/>
            <person name="Echchiki A."/>
            <person name="Begum T."/>
            <person name="Montfort J."/>
            <person name="Schartl M."/>
            <person name="Bobe J."/>
            <person name="Guiguen Y."/>
        </authorList>
    </citation>
    <scope>NUCLEOTIDE SEQUENCE [LARGE SCALE GENOMIC DNA]</scope>
    <source>
        <strain evidence="11">M_S1</strain>
        <tissue evidence="11">Blood</tissue>
    </source>
</reference>
<keyword evidence="12" id="KW-1185">Reference proteome</keyword>
<keyword evidence="7" id="KW-0175">Coiled coil</keyword>
<evidence type="ECO:0000256" key="5">
    <source>
        <dbReference type="ARBA" id="ARBA00022859"/>
    </source>
</evidence>
<proteinExistence type="predicted"/>
<dbReference type="GO" id="GO:0005737">
    <property type="term" value="C:cytoplasm"/>
    <property type="evidence" value="ECO:0007669"/>
    <property type="project" value="UniProtKB-ARBA"/>
</dbReference>
<dbReference type="Proteomes" id="UP000593565">
    <property type="component" value="Unassembled WGS sequence"/>
</dbReference>
<evidence type="ECO:0000259" key="8">
    <source>
        <dbReference type="PROSITE" id="PS50089"/>
    </source>
</evidence>
<evidence type="ECO:0000259" key="10">
    <source>
        <dbReference type="PROSITE" id="PS50188"/>
    </source>
</evidence>
<dbReference type="GO" id="GO:0008270">
    <property type="term" value="F:zinc ion binding"/>
    <property type="evidence" value="ECO:0007669"/>
    <property type="project" value="UniProtKB-KW"/>
</dbReference>
<dbReference type="EMBL" id="JAAGNN010000008">
    <property type="protein sequence ID" value="KAF4086459.1"/>
    <property type="molecule type" value="Genomic_DNA"/>
</dbReference>
<evidence type="ECO:0000256" key="4">
    <source>
        <dbReference type="ARBA" id="ARBA00022833"/>
    </source>
</evidence>
<dbReference type="SMART" id="SM00589">
    <property type="entry name" value="PRY"/>
    <property type="match status" value="1"/>
</dbReference>
<feature type="domain" description="RING-type" evidence="8">
    <location>
        <begin position="18"/>
        <end position="61"/>
    </location>
</feature>
<comment type="caution">
    <text evidence="11">The sequence shown here is derived from an EMBL/GenBank/DDBJ whole genome shotgun (WGS) entry which is preliminary data.</text>
</comment>
<dbReference type="InterPro" id="IPR017907">
    <property type="entry name" value="Znf_RING_CS"/>
</dbReference>
<dbReference type="PROSITE" id="PS50188">
    <property type="entry name" value="B302_SPRY"/>
    <property type="match status" value="1"/>
</dbReference>
<dbReference type="SUPFAM" id="SSF57850">
    <property type="entry name" value="RING/U-box"/>
    <property type="match status" value="1"/>
</dbReference>
<organism evidence="11 12">
    <name type="scientific">Ameiurus melas</name>
    <name type="common">Black bullhead</name>
    <name type="synonym">Silurus melas</name>
    <dbReference type="NCBI Taxonomy" id="219545"/>
    <lineage>
        <taxon>Eukaryota</taxon>
        <taxon>Metazoa</taxon>
        <taxon>Chordata</taxon>
        <taxon>Craniata</taxon>
        <taxon>Vertebrata</taxon>
        <taxon>Euteleostomi</taxon>
        <taxon>Actinopterygii</taxon>
        <taxon>Neopterygii</taxon>
        <taxon>Teleostei</taxon>
        <taxon>Ostariophysi</taxon>
        <taxon>Siluriformes</taxon>
        <taxon>Ictaluridae</taxon>
        <taxon>Ameiurus</taxon>
    </lineage>
</organism>
<evidence type="ECO:0000256" key="7">
    <source>
        <dbReference type="SAM" id="Coils"/>
    </source>
</evidence>
<dbReference type="Pfam" id="PF15227">
    <property type="entry name" value="zf-C3HC4_4"/>
    <property type="match status" value="1"/>
</dbReference>
<dbReference type="InterPro" id="IPR043136">
    <property type="entry name" value="B30.2/SPRY_sf"/>
</dbReference>
<dbReference type="CDD" id="cd19769">
    <property type="entry name" value="Bbox2_TRIM16-like"/>
    <property type="match status" value="1"/>
</dbReference>
<keyword evidence="1" id="KW-0399">Innate immunity</keyword>
<feature type="domain" description="B box-type" evidence="9">
    <location>
        <begin position="153"/>
        <end position="193"/>
    </location>
</feature>
<evidence type="ECO:0000256" key="2">
    <source>
        <dbReference type="ARBA" id="ARBA00022723"/>
    </source>
</evidence>
<dbReference type="CDD" id="cd16040">
    <property type="entry name" value="SPRY_PRY_SNTX"/>
    <property type="match status" value="1"/>
</dbReference>
<dbReference type="InterPro" id="IPR006574">
    <property type="entry name" value="PRY"/>
</dbReference>
<evidence type="ECO:0000259" key="9">
    <source>
        <dbReference type="PROSITE" id="PS50119"/>
    </source>
</evidence>
<evidence type="ECO:0000256" key="1">
    <source>
        <dbReference type="ARBA" id="ARBA00022588"/>
    </source>
</evidence>
<dbReference type="Gene3D" id="4.10.830.40">
    <property type="match status" value="1"/>
</dbReference>
<feature type="domain" description="B30.2/SPRY" evidence="10">
    <location>
        <begin position="369"/>
        <end position="559"/>
    </location>
</feature>
<gene>
    <name evidence="11" type="ORF">AMELA_G00106660</name>
</gene>
<dbReference type="SMART" id="SM00184">
    <property type="entry name" value="RING"/>
    <property type="match status" value="1"/>
</dbReference>
<dbReference type="Pfam" id="PF25600">
    <property type="entry name" value="TRIM_CC"/>
    <property type="match status" value="1"/>
</dbReference>
<dbReference type="Gene3D" id="3.30.160.60">
    <property type="entry name" value="Classic Zinc Finger"/>
    <property type="match status" value="1"/>
</dbReference>
<keyword evidence="2" id="KW-0479">Metal-binding</keyword>
<dbReference type="InterPro" id="IPR000315">
    <property type="entry name" value="Znf_B-box"/>
</dbReference>
<dbReference type="SMART" id="SM00449">
    <property type="entry name" value="SPRY"/>
    <property type="match status" value="1"/>
</dbReference>
<dbReference type="AlphaFoldDB" id="A0A7J6AWD0"/>
<name>A0A7J6AWD0_AMEME</name>
<evidence type="ECO:0000256" key="3">
    <source>
        <dbReference type="ARBA" id="ARBA00022771"/>
    </source>
</evidence>
<feature type="coiled-coil region" evidence="7">
    <location>
        <begin position="195"/>
        <end position="300"/>
    </location>
</feature>
<dbReference type="SUPFAM" id="SSF49899">
    <property type="entry name" value="Concanavalin A-like lectins/glucanases"/>
    <property type="match status" value="1"/>
</dbReference>
<dbReference type="PRINTS" id="PR01407">
    <property type="entry name" value="BUTYPHLNCDUF"/>
</dbReference>
<dbReference type="PROSITE" id="PS50089">
    <property type="entry name" value="ZF_RING_2"/>
    <property type="match status" value="1"/>
</dbReference>
<dbReference type="Gene3D" id="2.60.120.920">
    <property type="match status" value="1"/>
</dbReference>
<dbReference type="PANTHER" id="PTHR25465:SF5">
    <property type="entry name" value="E3 UBIQUITIN_ISG15 LIGASE TRIM25-RELATED"/>
    <property type="match status" value="1"/>
</dbReference>
<keyword evidence="5" id="KW-0391">Immunity</keyword>
<dbReference type="InterPro" id="IPR003879">
    <property type="entry name" value="Butyrophylin_SPRY"/>
</dbReference>
<sequence length="559" mass="64131">MAESSISVDQLSVDQFSCPVCLDLLKDSVATPCGHSYCKVCINGCWDQEDLKGVYSCPQCRETFTPRPVLHRNNMLSEVVEKLNKTELHAVSSPAHCYAGPGDVECDSCMGRKHKALKSCLVCLASYCEDHLKPHFQSPAFKKHKLVEACAELQEKICSQHDKLIDIFCRTDQSFICYLCLMDDHRGHDTVSTKAERSEKQNELQEEQMKSQQRIQEKQEKVQELRQTVDTIKRCSQAAVDESEKIFTEMVSSMEKKRSEVKELIRAQEKAELSRAERLLKQLEQEIAVLKRRLTELDQLKHTHDHIHFLQSFPSLCVSPGSEDSPSFTVNQHLSFDGVRKCLSDLKKRVEEICEEEFNKIRPQAAAVQMILLSEPKSREDFLQYFCDLTLDPNTVNDLLILSEKNRAVKQSETEQRYSDHPERFDSWDQVLCKESVCGRCYWEVEWRGVVFISVSYKEIRRKGWDDECGFGCNSQSWSLWCSSSSVSFRHNDIDTALRGPASSRIGVYVDHSAGTLSFYSVSDTMKLLHRVHTTFTQPLYAGFCMWSVNATVRFCDLK</sequence>
<dbReference type="InterPro" id="IPR001870">
    <property type="entry name" value="B30.2/SPRY"/>
</dbReference>
<dbReference type="InterPro" id="IPR013083">
    <property type="entry name" value="Znf_RING/FYVE/PHD"/>
</dbReference>
<dbReference type="SMART" id="SM00336">
    <property type="entry name" value="BBOX"/>
    <property type="match status" value="1"/>
</dbReference>
<dbReference type="InterPro" id="IPR003877">
    <property type="entry name" value="SPRY_dom"/>
</dbReference>
<dbReference type="Pfam" id="PF13765">
    <property type="entry name" value="PRY"/>
    <property type="match status" value="1"/>
</dbReference>
<dbReference type="GO" id="GO:0045087">
    <property type="term" value="P:innate immune response"/>
    <property type="evidence" value="ECO:0007669"/>
    <property type="project" value="UniProtKB-KW"/>
</dbReference>
<dbReference type="SUPFAM" id="SSF57845">
    <property type="entry name" value="B-box zinc-binding domain"/>
    <property type="match status" value="1"/>
</dbReference>
<evidence type="ECO:0008006" key="13">
    <source>
        <dbReference type="Google" id="ProtNLM"/>
    </source>
</evidence>
<dbReference type="PROSITE" id="PS50119">
    <property type="entry name" value="ZF_BBOX"/>
    <property type="match status" value="1"/>
</dbReference>